<keyword evidence="3" id="KW-0808">Transferase</keyword>
<dbReference type="InterPro" id="IPR000089">
    <property type="entry name" value="Biotin_lipoyl"/>
</dbReference>
<evidence type="ECO:0000256" key="1">
    <source>
        <dbReference type="ARBA" id="ARBA00022823"/>
    </source>
</evidence>
<dbReference type="SUPFAM" id="SSF53474">
    <property type="entry name" value="alpha/beta-Hydrolases"/>
    <property type="match status" value="1"/>
</dbReference>
<dbReference type="PANTHER" id="PTHR46438:SF11">
    <property type="entry name" value="LIPASE-RELATED"/>
    <property type="match status" value="1"/>
</dbReference>
<dbReference type="PANTHER" id="PTHR46438">
    <property type="entry name" value="ALPHA/BETA-HYDROLASES SUPERFAMILY PROTEIN"/>
    <property type="match status" value="1"/>
</dbReference>
<protein>
    <submittedName>
        <fullName evidence="3">Pyruvate dehydrogenase E2 component (Dihydrolipoamide acetyltransferase)</fullName>
        <ecNumber evidence="3">2.3.1.12</ecNumber>
    </submittedName>
</protein>
<dbReference type="Gene3D" id="2.40.50.100">
    <property type="match status" value="1"/>
</dbReference>
<dbReference type="RefSeq" id="WP_185054790.1">
    <property type="nucleotide sequence ID" value="NZ_BAABIX010000002.1"/>
</dbReference>
<dbReference type="Proteomes" id="UP000578449">
    <property type="component" value="Unassembled WGS sequence"/>
</dbReference>
<dbReference type="InterPro" id="IPR003016">
    <property type="entry name" value="2-oxoA_DH_lipoyl-BS"/>
</dbReference>
<keyword evidence="3" id="KW-0012">Acyltransferase</keyword>
<dbReference type="GO" id="GO:0004742">
    <property type="term" value="F:dihydrolipoyllysine-residue acetyltransferase activity"/>
    <property type="evidence" value="ECO:0007669"/>
    <property type="project" value="UniProtKB-EC"/>
</dbReference>
<name>A0A840PJ20_9ACTN</name>
<accession>A0A840PJ20</accession>
<organism evidence="3 4">
    <name type="scientific">Thermocatellispora tengchongensis</name>
    <dbReference type="NCBI Taxonomy" id="1073253"/>
    <lineage>
        <taxon>Bacteria</taxon>
        <taxon>Bacillati</taxon>
        <taxon>Actinomycetota</taxon>
        <taxon>Actinomycetes</taxon>
        <taxon>Streptosporangiales</taxon>
        <taxon>Streptosporangiaceae</taxon>
        <taxon>Thermocatellispora</taxon>
    </lineage>
</organism>
<dbReference type="PROSITE" id="PS50968">
    <property type="entry name" value="BIOTINYL_LIPOYL"/>
    <property type="match status" value="1"/>
</dbReference>
<feature type="domain" description="Lipoyl-binding" evidence="2">
    <location>
        <begin position="4"/>
        <end position="79"/>
    </location>
</feature>
<dbReference type="NCBIfam" id="NF011457">
    <property type="entry name" value="PRK14875.1"/>
    <property type="match status" value="1"/>
</dbReference>
<dbReference type="PRINTS" id="PR00111">
    <property type="entry name" value="ABHYDROLASE"/>
</dbReference>
<evidence type="ECO:0000313" key="3">
    <source>
        <dbReference type="EMBL" id="MBB5137913.1"/>
    </source>
</evidence>
<comment type="caution">
    <text evidence="3">The sequence shown here is derived from an EMBL/GenBank/DDBJ whole genome shotgun (WGS) entry which is preliminary data.</text>
</comment>
<keyword evidence="3" id="KW-0670">Pyruvate</keyword>
<dbReference type="SUPFAM" id="SSF51230">
    <property type="entry name" value="Single hybrid motif"/>
    <property type="match status" value="1"/>
</dbReference>
<dbReference type="AlphaFoldDB" id="A0A840PJ20"/>
<dbReference type="InterPro" id="IPR000073">
    <property type="entry name" value="AB_hydrolase_1"/>
</dbReference>
<dbReference type="Pfam" id="PF00561">
    <property type="entry name" value="Abhydrolase_1"/>
    <property type="match status" value="1"/>
</dbReference>
<dbReference type="InterPro" id="IPR011053">
    <property type="entry name" value="Single_hybrid_motif"/>
</dbReference>
<keyword evidence="4" id="KW-1185">Reference proteome</keyword>
<dbReference type="CDD" id="cd06849">
    <property type="entry name" value="lipoyl_domain"/>
    <property type="match status" value="1"/>
</dbReference>
<evidence type="ECO:0000259" key="2">
    <source>
        <dbReference type="PROSITE" id="PS50968"/>
    </source>
</evidence>
<gene>
    <name evidence="3" type="ORF">HNP84_007666</name>
</gene>
<dbReference type="InterPro" id="IPR029058">
    <property type="entry name" value="AB_hydrolase_fold"/>
</dbReference>
<keyword evidence="1" id="KW-0450">Lipoyl</keyword>
<dbReference type="EC" id="2.3.1.12" evidence="3"/>
<reference evidence="3 4" key="1">
    <citation type="submission" date="2020-08" db="EMBL/GenBank/DDBJ databases">
        <title>Genomic Encyclopedia of Type Strains, Phase IV (KMG-IV): sequencing the most valuable type-strain genomes for metagenomic binning, comparative biology and taxonomic classification.</title>
        <authorList>
            <person name="Goeker M."/>
        </authorList>
    </citation>
    <scope>NUCLEOTIDE SEQUENCE [LARGE SCALE GENOMIC DNA]</scope>
    <source>
        <strain evidence="3 4">DSM 45615</strain>
    </source>
</reference>
<proteinExistence type="predicted"/>
<dbReference type="Pfam" id="PF00364">
    <property type="entry name" value="Biotin_lipoyl"/>
    <property type="match status" value="1"/>
</dbReference>
<evidence type="ECO:0000313" key="4">
    <source>
        <dbReference type="Proteomes" id="UP000578449"/>
    </source>
</evidence>
<dbReference type="EMBL" id="JACHGN010000020">
    <property type="protein sequence ID" value="MBB5137913.1"/>
    <property type="molecule type" value="Genomic_DNA"/>
</dbReference>
<sequence>MTEIHPVGMPKWGLSMTKGQIIDWIAEVGDEIAAGDDLVEIETEKINGVLESPVGGVLRRRLVEKGSWVPVSGLVAVIADPSVPEEEIDRFVEEYRASWVPEEEGEEPAEAGPETVEVGGRTISYVRQGESGDAVVLLHGFGGDLGNWLFTMPALAERHRVYALDLPGHGGSDKSVEPGDLNSLARTLLGFLAVHGIDRAHLVGHSMGGLVAMAAALRDPRCVASLALIATAGFGTEMNAAYIDGFVRATGRRDLTPVLRLLFADPDAVTRRLVDDVLKYKRLDGVDAALRLLAGELFPGGAQRHVPVDEVARLEIPTLVLWGDRDQIIPPSHASRAPAHARIDLIEGAGHSPHIEKPADVNRLLASFLAGE</sequence>
<dbReference type="Gene3D" id="3.40.50.1820">
    <property type="entry name" value="alpha/beta hydrolase"/>
    <property type="match status" value="1"/>
</dbReference>
<dbReference type="PROSITE" id="PS00189">
    <property type="entry name" value="LIPOYL"/>
    <property type="match status" value="1"/>
</dbReference>